<proteinExistence type="predicted"/>
<dbReference type="Proteomes" id="UP000278552">
    <property type="component" value="Segment"/>
</dbReference>
<dbReference type="KEGG" id="vg:55007030"/>
<evidence type="ECO:0000313" key="2">
    <source>
        <dbReference type="Proteomes" id="UP000278552"/>
    </source>
</evidence>
<reference evidence="1 2" key="1">
    <citation type="submission" date="2018-09" db="EMBL/GenBank/DDBJ databases">
        <authorList>
            <person name="Giglietti G."/>
            <person name="Stoner T.H."/>
            <person name="Garlena R.A."/>
            <person name="Russell D.A."/>
            <person name="Pope W.H."/>
            <person name="Jacobs-Sera D."/>
            <person name="Hatfull G.F."/>
        </authorList>
    </citation>
    <scope>NUCLEOTIDE SEQUENCE [LARGE SCALE GENOMIC DNA]</scope>
</reference>
<name>A0A3G2KEV2_9CAUD</name>
<dbReference type="Pfam" id="PF05866">
    <property type="entry name" value="RusA"/>
    <property type="match status" value="1"/>
</dbReference>
<dbReference type="GeneID" id="55007030"/>
<dbReference type="Gene3D" id="3.30.1330.70">
    <property type="entry name" value="Holliday junction resolvase RusA"/>
    <property type="match status" value="1"/>
</dbReference>
<dbReference type="GO" id="GO:0006310">
    <property type="term" value="P:DNA recombination"/>
    <property type="evidence" value="ECO:0007669"/>
    <property type="project" value="InterPro"/>
</dbReference>
<dbReference type="GO" id="GO:0006281">
    <property type="term" value="P:DNA repair"/>
    <property type="evidence" value="ECO:0007669"/>
    <property type="project" value="InterPro"/>
</dbReference>
<sequence length="155" mass="16621">MSRGQVGFWAAGVPIPQGSKSLGKNKATGRATMYDANKGLKPWREVVAGVARKVMVGQVKLDGPCSVDLAFYLPRPAGHYKKDGSLRATAPAVWCEVKPDLDKLERAVLDALTAAGVWADDARAVILRSSKRYADEPHQAGVNVLVTPLRVGVRS</sequence>
<protein>
    <submittedName>
        <fullName evidence="1">RusA-like resolvase</fullName>
    </submittedName>
</protein>
<evidence type="ECO:0000313" key="1">
    <source>
        <dbReference type="EMBL" id="AYN57518.1"/>
    </source>
</evidence>
<dbReference type="SUPFAM" id="SSF103084">
    <property type="entry name" value="Holliday junction resolvase RusA"/>
    <property type="match status" value="1"/>
</dbReference>
<dbReference type="EMBL" id="MH834606">
    <property type="protein sequence ID" value="AYN57518.1"/>
    <property type="molecule type" value="Genomic_DNA"/>
</dbReference>
<gene>
    <name evidence="1" type="primary">43</name>
    <name evidence="1" type="ORF">PBI_CORAL_43</name>
</gene>
<dbReference type="InterPro" id="IPR008822">
    <property type="entry name" value="Endonuclease_RusA-like"/>
</dbReference>
<accession>A0A3G2KEV2</accession>
<dbReference type="GO" id="GO:0000287">
    <property type="term" value="F:magnesium ion binding"/>
    <property type="evidence" value="ECO:0007669"/>
    <property type="project" value="InterPro"/>
</dbReference>
<keyword evidence="2" id="KW-1185">Reference proteome</keyword>
<organism evidence="1 2">
    <name type="scientific">Arthrobacter phage Coral</name>
    <dbReference type="NCBI Taxonomy" id="2419951"/>
    <lineage>
        <taxon>Viruses</taxon>
        <taxon>Duplodnaviria</taxon>
        <taxon>Heunggongvirae</taxon>
        <taxon>Uroviricota</taxon>
        <taxon>Caudoviricetes</taxon>
        <taxon>Coralvirus</taxon>
        <taxon>Coralvirus coral</taxon>
    </lineage>
</organism>
<dbReference type="RefSeq" id="YP_009815800.1">
    <property type="nucleotide sequence ID" value="NC_048099.1"/>
</dbReference>
<dbReference type="InterPro" id="IPR036614">
    <property type="entry name" value="RusA-like_sf"/>
</dbReference>